<reference evidence="2" key="1">
    <citation type="journal article" date="2014" name="Front. Microbiol.">
        <title>High frequency of phylogenetically diverse reductive dehalogenase-homologous genes in deep subseafloor sedimentary metagenomes.</title>
        <authorList>
            <person name="Kawai M."/>
            <person name="Futagami T."/>
            <person name="Toyoda A."/>
            <person name="Takaki Y."/>
            <person name="Nishi S."/>
            <person name="Hori S."/>
            <person name="Arai W."/>
            <person name="Tsubouchi T."/>
            <person name="Morono Y."/>
            <person name="Uchiyama I."/>
            <person name="Ito T."/>
            <person name="Fujiyama A."/>
            <person name="Inagaki F."/>
            <person name="Takami H."/>
        </authorList>
    </citation>
    <scope>NUCLEOTIDE SEQUENCE</scope>
    <source>
        <strain evidence="2">Expedition CK06-06</strain>
    </source>
</reference>
<feature type="non-terminal residue" evidence="2">
    <location>
        <position position="64"/>
    </location>
</feature>
<comment type="caution">
    <text evidence="2">The sequence shown here is derived from an EMBL/GenBank/DDBJ whole genome shotgun (WGS) entry which is preliminary data.</text>
</comment>
<feature type="region of interest" description="Disordered" evidence="1">
    <location>
        <begin position="1"/>
        <end position="27"/>
    </location>
</feature>
<sequence length="64" mass="7511">ETSSNTRNRDIHAHRDHQNKKNRIKQNKKMVAVEEECIKCGRPFLRGIYPQTKCEVCSMKESHA</sequence>
<dbReference type="EMBL" id="BARU01048788">
    <property type="protein sequence ID" value="GAH99174.1"/>
    <property type="molecule type" value="Genomic_DNA"/>
</dbReference>
<proteinExistence type="predicted"/>
<feature type="compositionally biased region" description="Basic residues" evidence="1">
    <location>
        <begin position="14"/>
        <end position="27"/>
    </location>
</feature>
<evidence type="ECO:0000256" key="1">
    <source>
        <dbReference type="SAM" id="MobiDB-lite"/>
    </source>
</evidence>
<dbReference type="AlphaFoldDB" id="X1L9S8"/>
<accession>X1L9S8</accession>
<organism evidence="2">
    <name type="scientific">marine sediment metagenome</name>
    <dbReference type="NCBI Taxonomy" id="412755"/>
    <lineage>
        <taxon>unclassified sequences</taxon>
        <taxon>metagenomes</taxon>
        <taxon>ecological metagenomes</taxon>
    </lineage>
</organism>
<protein>
    <submittedName>
        <fullName evidence="2">Uncharacterized protein</fullName>
    </submittedName>
</protein>
<evidence type="ECO:0000313" key="2">
    <source>
        <dbReference type="EMBL" id="GAH99174.1"/>
    </source>
</evidence>
<feature type="non-terminal residue" evidence="2">
    <location>
        <position position="1"/>
    </location>
</feature>
<gene>
    <name evidence="2" type="ORF">S03H2_72288</name>
</gene>
<name>X1L9S8_9ZZZZ</name>